<evidence type="ECO:0000256" key="15">
    <source>
        <dbReference type="PIRSR" id="PIRSR000853-3"/>
    </source>
</evidence>
<feature type="binding site" evidence="14">
    <location>
        <position position="749"/>
    </location>
    <ligand>
        <name>substrate</name>
    </ligand>
</feature>
<dbReference type="Gene3D" id="1.10.189.10">
    <property type="entry name" value="Pyruvate Phosphate Dikinase, domain 2"/>
    <property type="match status" value="1"/>
</dbReference>
<feature type="domain" description="Pyruvate phosphate dikinase AMP/ATP-binding" evidence="17">
    <location>
        <begin position="62"/>
        <end position="291"/>
    </location>
</feature>
<dbReference type="InterPro" id="IPR036637">
    <property type="entry name" value="Phosphohistidine_dom_sf"/>
</dbReference>
<dbReference type="NCBIfam" id="TIGR01828">
    <property type="entry name" value="pyru_phos_dikin"/>
    <property type="match status" value="1"/>
</dbReference>
<dbReference type="Gene3D" id="3.50.30.10">
    <property type="entry name" value="Phosphohistidine domain"/>
    <property type="match status" value="1"/>
</dbReference>
<name>A0A398CZE1_9BACT</name>
<dbReference type="SUPFAM" id="SSF51621">
    <property type="entry name" value="Phosphoenolpyruvate/pyruvate domain"/>
    <property type="match status" value="1"/>
</dbReference>
<feature type="binding site" evidence="15">
    <location>
        <position position="773"/>
    </location>
    <ligand>
        <name>Mg(2+)</name>
        <dbReference type="ChEBI" id="CHEBI:18420"/>
    </ligand>
</feature>
<dbReference type="PROSITE" id="PS00370">
    <property type="entry name" value="PEP_ENZYMES_PHOS_SITE"/>
    <property type="match status" value="1"/>
</dbReference>
<evidence type="ECO:0000256" key="9">
    <source>
        <dbReference type="ARBA" id="ARBA00022777"/>
    </source>
</evidence>
<dbReference type="InterPro" id="IPR023151">
    <property type="entry name" value="PEP_util_CS"/>
</dbReference>
<comment type="cofactor">
    <cofactor evidence="1 12 15">
        <name>Mg(2+)</name>
        <dbReference type="ChEBI" id="CHEBI:18420"/>
    </cofactor>
</comment>
<organism evidence="19 20">
    <name type="scientific">Candidatus Cryosericum odellii</name>
    <dbReference type="NCBI Taxonomy" id="2290917"/>
    <lineage>
        <taxon>Bacteria</taxon>
        <taxon>Pseudomonadati</taxon>
        <taxon>Caldisericota/Cryosericota group</taxon>
        <taxon>Candidatus Cryosericota</taxon>
        <taxon>Candidatus Cryosericia</taxon>
        <taxon>Candidatus Cryosericales</taxon>
        <taxon>Candidatus Cryosericaceae</taxon>
        <taxon>Candidatus Cryosericum</taxon>
    </lineage>
</organism>
<dbReference type="Pfam" id="PF02896">
    <property type="entry name" value="PEP-utilizers_C"/>
    <property type="match status" value="1"/>
</dbReference>
<protein>
    <recommendedName>
        <fullName evidence="5 12">Pyruvate, phosphate dikinase</fullName>
        <ecNumber evidence="4 12">2.7.9.1</ecNumber>
    </recommendedName>
</protein>
<comment type="similarity">
    <text evidence="3 12">Belongs to the PEP-utilizing enzyme family.</text>
</comment>
<dbReference type="NCBIfam" id="NF004531">
    <property type="entry name" value="PRK05878.1"/>
    <property type="match status" value="1"/>
</dbReference>
<dbReference type="InterPro" id="IPR010121">
    <property type="entry name" value="Pyruvate_phosphate_dikinase"/>
</dbReference>
<dbReference type="InterPro" id="IPR013815">
    <property type="entry name" value="ATP_grasp_subdomain_1"/>
</dbReference>
<keyword evidence="10" id="KW-0067">ATP-binding</keyword>
<dbReference type="SUPFAM" id="SSF56059">
    <property type="entry name" value="Glutathione synthetase ATP-binding domain-like"/>
    <property type="match status" value="1"/>
</dbReference>
<evidence type="ECO:0000313" key="19">
    <source>
        <dbReference type="EMBL" id="RIE07913.1"/>
    </source>
</evidence>
<dbReference type="Pfam" id="PF00391">
    <property type="entry name" value="PEP-utilizers"/>
    <property type="match status" value="1"/>
</dbReference>
<evidence type="ECO:0000256" key="2">
    <source>
        <dbReference type="ARBA" id="ARBA00003144"/>
    </source>
</evidence>
<keyword evidence="9 19" id="KW-0418">Kinase</keyword>
<dbReference type="GO" id="GO:0005524">
    <property type="term" value="F:ATP binding"/>
    <property type="evidence" value="ECO:0007669"/>
    <property type="project" value="UniProtKB-UniRule"/>
</dbReference>
<dbReference type="InterPro" id="IPR015813">
    <property type="entry name" value="Pyrv/PenolPyrv_kinase-like_dom"/>
</dbReference>
<evidence type="ECO:0000256" key="3">
    <source>
        <dbReference type="ARBA" id="ARBA00007837"/>
    </source>
</evidence>
<feature type="active site" description="Tele-phosphohistidine intermediate" evidence="13">
    <location>
        <position position="453"/>
    </location>
</feature>
<dbReference type="Gene3D" id="3.20.20.60">
    <property type="entry name" value="Phosphoenolpyruvate-binding domains"/>
    <property type="match status" value="1"/>
</dbReference>
<dbReference type="Pfam" id="PF01326">
    <property type="entry name" value="PPDK_N"/>
    <property type="match status" value="2"/>
</dbReference>
<feature type="binding site" evidence="14">
    <location>
        <position position="773"/>
    </location>
    <ligand>
        <name>substrate</name>
    </ligand>
</feature>
<evidence type="ECO:0000256" key="14">
    <source>
        <dbReference type="PIRSR" id="PIRSR000853-2"/>
    </source>
</evidence>
<evidence type="ECO:0000259" key="17">
    <source>
        <dbReference type="Pfam" id="PF01326"/>
    </source>
</evidence>
<keyword evidence="6 19" id="KW-0808">Transferase</keyword>
<keyword evidence="20" id="KW-1185">Reference proteome</keyword>
<evidence type="ECO:0000256" key="11">
    <source>
        <dbReference type="ARBA" id="ARBA00022842"/>
    </source>
</evidence>
<evidence type="ECO:0000256" key="6">
    <source>
        <dbReference type="ARBA" id="ARBA00022679"/>
    </source>
</evidence>
<gene>
    <name evidence="19" type="ORF">SMC6_05030</name>
</gene>
<dbReference type="InterPro" id="IPR002192">
    <property type="entry name" value="PPDK_AMP/ATP-bd"/>
</dbReference>
<sequence>MDQRKFVYDFEEGSKEMKTILGGKGAGLAEMTKIGLPVPPGFTISTEMCPEYLKVGDIPEALRNEIREHLARLEGKLGKKFGSAENPLLVSVRSGAAVSMPGMMDTILNLGLSIETVEGLAALTGNPRFAWDSYRRFTQMYGNVVLGIEHNSFETIFAEQKQLQGVTLDTDLSVDSLKALVQKYFALVQEKTGKPFPQDPMDQLLGAVGAVFRSWNTERAITYRKIEKIDSLIGTAVTVQSMVFGNMGNDSATGVCFTRDNSTGAKRFSGEYLVNAQGEDVVAGIRTPKNIDEMETEIPETYKRLVEVSLLLEKHYRDMQDMEFTVERGKLFMLQTRNAKRSPVAAVKVAVDMVVEGLLTKEEAVMRVTSTQLDTLLHPQVDPQAKVQVIAKAIPASPGAGYGKVIFESKKAAELGEAGEKVVLVRQDTSPEDIDGISKAQATLTTRGGASAHAALVARGLGKPCVVGADQIKLNGVEKTFVANGVTVHEGDVITVNGTTGEVILGQAPMVDAEQTAELATLLGYADGIRRLGVRANADTPANAHKARAFGAEGIGLCRTERMFNDPERLPLMQEMVIAASLEERTPALEKLLPMQRDDFEKILEAMDGFPVIIRLLDPPLHEFLPQIDRLTEEMAEAETAHDEARITYLQKVIKRYNELKEFNPMIGFRGCRVGILYPDIYQLQVRAIAEATVTLVKRGLHPMPEIMLPLVGHVNEIKVLKPLVQEELDKVFEREGIKVAVKIGTMVEVPRACLTADEIAEYAEFFSFGTNDLTQTTFAYSRDDAAGTFLPAYLDAKILNVDPFQSIDQKGVGKLVRIAVVLGRQTNPKIEIGICGEHGGDPDSIEFCHLSGLDYVSCSAPRVPIARLAAAQAVIKNRPATS</sequence>
<dbReference type="PROSITE" id="PS00742">
    <property type="entry name" value="PEP_ENZYMES_2"/>
    <property type="match status" value="1"/>
</dbReference>
<dbReference type="Gene3D" id="3.30.1490.20">
    <property type="entry name" value="ATP-grasp fold, A domain"/>
    <property type="match status" value="1"/>
</dbReference>
<comment type="catalytic activity">
    <reaction evidence="12">
        <text>pyruvate + phosphate + ATP = phosphoenolpyruvate + AMP + diphosphate + H(+)</text>
        <dbReference type="Rhea" id="RHEA:10756"/>
        <dbReference type="ChEBI" id="CHEBI:15361"/>
        <dbReference type="ChEBI" id="CHEBI:15378"/>
        <dbReference type="ChEBI" id="CHEBI:30616"/>
        <dbReference type="ChEBI" id="CHEBI:33019"/>
        <dbReference type="ChEBI" id="CHEBI:43474"/>
        <dbReference type="ChEBI" id="CHEBI:58702"/>
        <dbReference type="ChEBI" id="CHEBI:456215"/>
        <dbReference type="EC" id="2.7.9.1"/>
    </reaction>
</comment>
<dbReference type="GO" id="GO:0046872">
    <property type="term" value="F:metal ion binding"/>
    <property type="evidence" value="ECO:0007669"/>
    <property type="project" value="UniProtKB-UniRule"/>
</dbReference>
<comment type="function">
    <text evidence="2">Catalyzes the reversible phosphorylation of pyruvate and phosphate.</text>
</comment>
<feature type="domain" description="PEP-utilising enzyme C-terminal" evidence="18">
    <location>
        <begin position="516"/>
        <end position="874"/>
    </location>
</feature>
<evidence type="ECO:0000256" key="7">
    <source>
        <dbReference type="ARBA" id="ARBA00022723"/>
    </source>
</evidence>
<feature type="active site" description="Proton donor" evidence="13">
    <location>
        <position position="836"/>
    </location>
</feature>
<dbReference type="InterPro" id="IPR018274">
    <property type="entry name" value="PEP_util_AS"/>
</dbReference>
<dbReference type="PANTHER" id="PTHR22931:SF9">
    <property type="entry name" value="PYRUVATE, PHOSPHATE DIKINASE 1, CHLOROPLASTIC"/>
    <property type="match status" value="1"/>
</dbReference>
<proteinExistence type="inferred from homology"/>
<dbReference type="GO" id="GO:0050242">
    <property type="term" value="F:pyruvate, phosphate dikinase activity"/>
    <property type="evidence" value="ECO:0007669"/>
    <property type="project" value="UniProtKB-UniRule"/>
</dbReference>
<comment type="caution">
    <text evidence="19">The sequence shown here is derived from an EMBL/GenBank/DDBJ whole genome shotgun (WGS) entry which is preliminary data.</text>
</comment>
<evidence type="ECO:0000256" key="4">
    <source>
        <dbReference type="ARBA" id="ARBA00011994"/>
    </source>
</evidence>
<evidence type="ECO:0000256" key="12">
    <source>
        <dbReference type="PIRNR" id="PIRNR000853"/>
    </source>
</evidence>
<feature type="binding site" evidence="14">
    <location>
        <position position="615"/>
    </location>
    <ligand>
        <name>substrate</name>
    </ligand>
</feature>
<dbReference type="GO" id="GO:0016301">
    <property type="term" value="F:kinase activity"/>
    <property type="evidence" value="ECO:0007669"/>
    <property type="project" value="UniProtKB-UniRule"/>
</dbReference>
<feature type="binding site" evidence="14">
    <location>
        <position position="770"/>
    </location>
    <ligand>
        <name>substrate</name>
    </ligand>
</feature>
<dbReference type="RefSeq" id="WP_119175618.1">
    <property type="nucleotide sequence ID" value="NZ_QXIT01000086.1"/>
</dbReference>
<dbReference type="EMBL" id="QXIT01000086">
    <property type="protein sequence ID" value="RIE07913.1"/>
    <property type="molecule type" value="Genomic_DNA"/>
</dbReference>
<dbReference type="InterPro" id="IPR008279">
    <property type="entry name" value="PEP-util_enz_mobile_dom"/>
</dbReference>
<feature type="binding site" evidence="14">
    <location>
        <position position="772"/>
    </location>
    <ligand>
        <name>substrate</name>
    </ligand>
</feature>
<feature type="binding site" evidence="14">
    <location>
        <position position="771"/>
    </location>
    <ligand>
        <name>substrate</name>
    </ligand>
</feature>
<keyword evidence="7 15" id="KW-0479">Metal-binding</keyword>
<dbReference type="InterPro" id="IPR000121">
    <property type="entry name" value="PEP_util_C"/>
</dbReference>
<feature type="domain" description="Pyruvate phosphate dikinase AMP/ATP-binding" evidence="17">
    <location>
        <begin position="302"/>
        <end position="351"/>
    </location>
</feature>
<dbReference type="Proteomes" id="UP000266260">
    <property type="component" value="Unassembled WGS sequence"/>
</dbReference>
<keyword evidence="8" id="KW-0547">Nucleotide-binding</keyword>
<feature type="domain" description="PEP-utilising enzyme mobile" evidence="16">
    <location>
        <begin position="420"/>
        <end position="501"/>
    </location>
</feature>
<dbReference type="Gene3D" id="3.30.470.20">
    <property type="entry name" value="ATP-grasp fold, B domain"/>
    <property type="match status" value="1"/>
</dbReference>
<keyword evidence="11 15" id="KW-0460">Magnesium</keyword>
<evidence type="ECO:0000259" key="18">
    <source>
        <dbReference type="Pfam" id="PF02896"/>
    </source>
</evidence>
<evidence type="ECO:0000256" key="8">
    <source>
        <dbReference type="ARBA" id="ARBA00022741"/>
    </source>
</evidence>
<evidence type="ECO:0000256" key="1">
    <source>
        <dbReference type="ARBA" id="ARBA00001946"/>
    </source>
</evidence>
<feature type="binding site" evidence="14">
    <location>
        <position position="559"/>
    </location>
    <ligand>
        <name>substrate</name>
    </ligand>
</feature>
<dbReference type="Gene3D" id="1.20.80.30">
    <property type="match status" value="1"/>
</dbReference>
<evidence type="ECO:0000256" key="5">
    <source>
        <dbReference type="ARBA" id="ARBA00020138"/>
    </source>
</evidence>
<evidence type="ECO:0000256" key="10">
    <source>
        <dbReference type="ARBA" id="ARBA00022840"/>
    </source>
</evidence>
<evidence type="ECO:0000259" key="16">
    <source>
        <dbReference type="Pfam" id="PF00391"/>
    </source>
</evidence>
<dbReference type="PIRSF" id="PIRSF000853">
    <property type="entry name" value="PPDK"/>
    <property type="match status" value="1"/>
</dbReference>
<dbReference type="InterPro" id="IPR040442">
    <property type="entry name" value="Pyrv_kinase-like_dom_sf"/>
</dbReference>
<evidence type="ECO:0000313" key="20">
    <source>
        <dbReference type="Proteomes" id="UP000266260"/>
    </source>
</evidence>
<accession>A0A398CZE1</accession>
<reference evidence="19 20" key="1">
    <citation type="submission" date="2018-09" db="EMBL/GenBank/DDBJ databases">
        <title>Discovery and Ecogenomic Context for Candidatus Cryosericales, a Global Caldiserica Order Active in Thawing Permafrost.</title>
        <authorList>
            <person name="Martinez M.A."/>
            <person name="Woodcroft B.J."/>
            <person name="Ignacio Espinoza J.C."/>
            <person name="Zayed A."/>
            <person name="Singleton C.M."/>
            <person name="Boyd J."/>
            <person name="Li Y.-F."/>
            <person name="Purvine S."/>
            <person name="Maughan H."/>
            <person name="Hodgkins S.B."/>
            <person name="Anderson D."/>
            <person name="Sederholm M."/>
            <person name="Temperton B."/>
            <person name="Saleska S.R."/>
            <person name="Tyson G.W."/>
            <person name="Rich V.I."/>
        </authorList>
    </citation>
    <scope>NUCLEOTIDE SEQUENCE [LARGE SCALE GENOMIC DNA]</scope>
    <source>
        <strain evidence="19 20">SMC6</strain>
    </source>
</reference>
<dbReference type="AlphaFoldDB" id="A0A398CZE1"/>
<keyword evidence="19" id="KW-0670">Pyruvate</keyword>
<feature type="binding site" evidence="15">
    <location>
        <position position="749"/>
    </location>
    <ligand>
        <name>Mg(2+)</name>
        <dbReference type="ChEBI" id="CHEBI:18420"/>
    </ligand>
</feature>
<dbReference type="SUPFAM" id="SSF52009">
    <property type="entry name" value="Phosphohistidine domain"/>
    <property type="match status" value="1"/>
</dbReference>
<dbReference type="EC" id="2.7.9.1" evidence="4 12"/>
<evidence type="ECO:0000256" key="13">
    <source>
        <dbReference type="PIRSR" id="PIRSR000853-1"/>
    </source>
</evidence>
<dbReference type="PANTHER" id="PTHR22931">
    <property type="entry name" value="PHOSPHOENOLPYRUVATE DIKINASE-RELATED"/>
    <property type="match status" value="1"/>
</dbReference>